<feature type="chain" id="PRO_5032361894" evidence="3">
    <location>
        <begin position="24"/>
        <end position="958"/>
    </location>
</feature>
<dbReference type="InterPro" id="IPR011765">
    <property type="entry name" value="Pept_M16_N"/>
</dbReference>
<keyword evidence="2" id="KW-0482">Metalloprotease</keyword>
<evidence type="ECO:0000259" key="4">
    <source>
        <dbReference type="Pfam" id="PF00675"/>
    </source>
</evidence>
<evidence type="ECO:0000313" key="6">
    <source>
        <dbReference type="EMBL" id="MXO49716.1"/>
    </source>
</evidence>
<feature type="domain" description="Peptidase M16 N-terminal" evidence="4">
    <location>
        <begin position="541"/>
        <end position="678"/>
    </location>
</feature>
<name>A0A844XVW5_9SPHN</name>
<dbReference type="OrthoDB" id="9811314at2"/>
<dbReference type="SUPFAM" id="SSF63411">
    <property type="entry name" value="LuxS/MPP-like metallohydrolase"/>
    <property type="match status" value="4"/>
</dbReference>
<comment type="caution">
    <text evidence="6">The sequence shown here is derived from an EMBL/GenBank/DDBJ whole genome shotgun (WGS) entry which is preliminary data.</text>
</comment>
<gene>
    <name evidence="6" type="ORF">GRI42_00155</name>
</gene>
<dbReference type="PANTHER" id="PTHR11851:SF49">
    <property type="entry name" value="MITOCHONDRIAL-PROCESSING PEPTIDASE SUBUNIT ALPHA"/>
    <property type="match status" value="1"/>
</dbReference>
<keyword evidence="3" id="KW-0732">Signal</keyword>
<keyword evidence="2" id="KW-0378">Hydrolase</keyword>
<dbReference type="InterPro" id="IPR050361">
    <property type="entry name" value="MPP/UQCRC_Complex"/>
</dbReference>
<comment type="similarity">
    <text evidence="1">Belongs to the peptidase M16 family.</text>
</comment>
<dbReference type="PANTHER" id="PTHR11851">
    <property type="entry name" value="METALLOPROTEASE"/>
    <property type="match status" value="1"/>
</dbReference>
<keyword evidence="7" id="KW-1185">Reference proteome</keyword>
<reference evidence="6 7" key="1">
    <citation type="submission" date="2019-12" db="EMBL/GenBank/DDBJ databases">
        <title>Genomic-based taxomic classification of the family Erythrobacteraceae.</title>
        <authorList>
            <person name="Xu L."/>
        </authorList>
    </citation>
    <scope>NUCLEOTIDE SEQUENCE [LARGE SCALE GENOMIC DNA]</scope>
    <source>
        <strain evidence="6 7">DSM 16225</strain>
    </source>
</reference>
<feature type="signal peptide" evidence="3">
    <location>
        <begin position="1"/>
        <end position="23"/>
    </location>
</feature>
<dbReference type="InterPro" id="IPR011249">
    <property type="entry name" value="Metalloenz_LuxS/M16"/>
</dbReference>
<sequence length="958" mass="102335">MFMRNKLVLAVSAIALATSQANAQESAGAPDTSQQASTADAAGEVRLDYEKFVLGNGLEVILAVDDSDPIVSLMTVAHVGSAREKPGRTGFAHFFEHMAFNDSENVPQGANRRDIPAWGGDRNGYTTRDRTVYYETVPIDAFDKLLWIDSDRLGFMINTVTEDALEREKQVVKNEKRQRVDNAPYGYVGEVVAGALYPEDHPYNWTVIGSLPDLQAATLADVREFYDAYYGPNNATLAIVGDIDIAETKAKVERWFGEIARGPDVPDATPRPVELDAEARLMFEDNFAKLPELRLVYPTPAQFDGDEMALNVLANYLGSKASPLYRQVVEGGLAANVFSFHRAEELAGELAILVRANAGTDLDAVLAAVDAGLAEIAAQGIPEGELLRIQAESETGLYNQLSTVRGKAEALAIGNEFAGDPAYILKTLADVRSLDTSDIERAFAAHVAGQPRVITSFVPKGEAALAVDKSEVAKVWIEEVGEGSADEEVSQGEAAEFAKTPTKYDRSEPAFGELPLSKTVPTWKADLAKNVSLIGTTFDETPVASFIITFEGGTRLDTDEGLGTTALLASLMEEGSATRSAAEIEQALGRLGAGYSVGANSDGVSISGTTLARNLPAVVEVLSEIIATPRFTPEALSRARDKQLSAIRSAQANPAAIAALAFNALAYGDHPEGRRAIGTIETVEGIDLQALRDRHAALGSNGVRIHVAGDVSEAAATAAFAPLAGSLARDEAPIKLAPAADTGVAGNVYFIDVPGSKQSVIRAGRLTVASDSLEHERIEFANQKLGGSIGGDLAQMLRIEKGYTYGAYSAVSGGRVTQPWGVQTSVRANATGPSLEIIRDMVAAYGQNFGEAEADLTRNQIIKDTARSQESLGAKLGLIAEMAKYGLSDLLVEERQERLLAMSVEDFRKTAQEWFDPEEMIWVVVGDGETQRSAVKEFAAGLPGEFIELDTEGNPVGE</sequence>
<dbReference type="InterPro" id="IPR007863">
    <property type="entry name" value="Peptidase_M16_C"/>
</dbReference>
<accession>A0A844XVW5</accession>
<dbReference type="AlphaFoldDB" id="A0A844XVW5"/>
<dbReference type="EMBL" id="WTYF01000002">
    <property type="protein sequence ID" value="MXO49716.1"/>
    <property type="molecule type" value="Genomic_DNA"/>
</dbReference>
<feature type="domain" description="Peptidase M16 N-terminal" evidence="4">
    <location>
        <begin position="61"/>
        <end position="184"/>
    </location>
</feature>
<evidence type="ECO:0000313" key="7">
    <source>
        <dbReference type="Proteomes" id="UP000444185"/>
    </source>
</evidence>
<evidence type="ECO:0000256" key="1">
    <source>
        <dbReference type="ARBA" id="ARBA00007261"/>
    </source>
</evidence>
<dbReference type="Pfam" id="PF05193">
    <property type="entry name" value="Peptidase_M16_C"/>
    <property type="match status" value="2"/>
</dbReference>
<feature type="domain" description="Peptidase M16 C-terminal" evidence="5">
    <location>
        <begin position="689"/>
        <end position="860"/>
    </location>
</feature>
<evidence type="ECO:0000256" key="2">
    <source>
        <dbReference type="ARBA" id="ARBA00023049"/>
    </source>
</evidence>
<dbReference type="Proteomes" id="UP000444185">
    <property type="component" value="Unassembled WGS sequence"/>
</dbReference>
<dbReference type="Pfam" id="PF00675">
    <property type="entry name" value="Peptidase_M16"/>
    <property type="match status" value="2"/>
</dbReference>
<keyword evidence="2" id="KW-0645">Protease</keyword>
<protein>
    <submittedName>
        <fullName evidence="6">Insulinase family protein</fullName>
    </submittedName>
</protein>
<evidence type="ECO:0000259" key="5">
    <source>
        <dbReference type="Pfam" id="PF05193"/>
    </source>
</evidence>
<feature type="domain" description="Peptidase M16 C-terminal" evidence="5">
    <location>
        <begin position="217"/>
        <end position="391"/>
    </location>
</feature>
<proteinExistence type="inferred from homology"/>
<dbReference type="Gene3D" id="3.30.830.10">
    <property type="entry name" value="Metalloenzyme, LuxS/M16 peptidase-like"/>
    <property type="match status" value="4"/>
</dbReference>
<dbReference type="GO" id="GO:0046872">
    <property type="term" value="F:metal ion binding"/>
    <property type="evidence" value="ECO:0007669"/>
    <property type="project" value="InterPro"/>
</dbReference>
<evidence type="ECO:0000256" key="3">
    <source>
        <dbReference type="SAM" id="SignalP"/>
    </source>
</evidence>
<organism evidence="6 7">
    <name type="scientific">Qipengyuania gaetbuli</name>
    <dbReference type="NCBI Taxonomy" id="266952"/>
    <lineage>
        <taxon>Bacteria</taxon>
        <taxon>Pseudomonadati</taxon>
        <taxon>Pseudomonadota</taxon>
        <taxon>Alphaproteobacteria</taxon>
        <taxon>Sphingomonadales</taxon>
        <taxon>Erythrobacteraceae</taxon>
        <taxon>Qipengyuania</taxon>
    </lineage>
</organism>